<dbReference type="Gene3D" id="2.120.10.30">
    <property type="entry name" value="TolB, C-terminal domain"/>
    <property type="match status" value="1"/>
</dbReference>
<evidence type="ECO:0000256" key="1">
    <source>
        <dbReference type="ARBA" id="ARBA00004613"/>
    </source>
</evidence>
<sequence>MLFNTCRALAIALVAAIPYATAQRFYGPEDPRLVTQLTTKHPINGVSTTPDGRLFVVYARVDGSKGPQVAEYDQSTNTTSAYPNEKWNNYTEGADPATHFVGVNGQRIGPDGNLWVIDKGAAALGGTVLLPYGPKLVVIDTKTNEVSKVYFMGNATRYNSLLDDVRFNIATGKAYLTDAGSPGLIVLDLATSSTSRVLDGDPTTDATIPVSAEGTALHIGSKPAFIYADQLEVSPDTKYLYYQPANGGMFRVETKLLDQATYNSSLNSNSILGPYVEPYANTPSTGGTAIDAQGNIYVSDTDSQRIIKIFPNSTMTLLVQDPRLLWVDAMWVDSQQRLWMPAAQLNRGTPFNGGKNLVEPPLHVFSMDIGVGPSPVDHA</sequence>
<dbReference type="EMBL" id="JAVRRT010000025">
    <property type="protein sequence ID" value="KAK5163476.1"/>
    <property type="molecule type" value="Genomic_DNA"/>
</dbReference>
<dbReference type="SUPFAM" id="SSF63829">
    <property type="entry name" value="Calcium-dependent phosphotriesterase"/>
    <property type="match status" value="1"/>
</dbReference>
<protein>
    <recommendedName>
        <fullName evidence="7">Major royal jelly protein</fullName>
    </recommendedName>
</protein>
<feature type="signal peptide" evidence="4">
    <location>
        <begin position="1"/>
        <end position="22"/>
    </location>
</feature>
<dbReference type="Pfam" id="PF03022">
    <property type="entry name" value="MRJP"/>
    <property type="match status" value="1"/>
</dbReference>
<evidence type="ECO:0000256" key="3">
    <source>
        <dbReference type="ARBA" id="ARBA00022525"/>
    </source>
</evidence>
<evidence type="ECO:0008006" key="7">
    <source>
        <dbReference type="Google" id="ProtNLM"/>
    </source>
</evidence>
<keyword evidence="4" id="KW-0732">Signal</keyword>
<evidence type="ECO:0000313" key="5">
    <source>
        <dbReference type="EMBL" id="KAK5163476.1"/>
    </source>
</evidence>
<organism evidence="5 6">
    <name type="scientific">Saxophila tyrrhenica</name>
    <dbReference type="NCBI Taxonomy" id="1690608"/>
    <lineage>
        <taxon>Eukaryota</taxon>
        <taxon>Fungi</taxon>
        <taxon>Dikarya</taxon>
        <taxon>Ascomycota</taxon>
        <taxon>Pezizomycotina</taxon>
        <taxon>Dothideomycetes</taxon>
        <taxon>Dothideomycetidae</taxon>
        <taxon>Mycosphaerellales</taxon>
        <taxon>Extremaceae</taxon>
        <taxon>Saxophila</taxon>
    </lineage>
</organism>
<proteinExistence type="inferred from homology"/>
<keyword evidence="3" id="KW-0964">Secreted</keyword>
<dbReference type="GO" id="GO:0005576">
    <property type="term" value="C:extracellular region"/>
    <property type="evidence" value="ECO:0007669"/>
    <property type="project" value="UniProtKB-SubCell"/>
</dbReference>
<comment type="caution">
    <text evidence="5">The sequence shown here is derived from an EMBL/GenBank/DDBJ whole genome shotgun (WGS) entry which is preliminary data.</text>
</comment>
<comment type="similarity">
    <text evidence="2">Belongs to the major royal jelly protein family.</text>
</comment>
<dbReference type="GeneID" id="89931983"/>
<dbReference type="RefSeq" id="XP_064653953.1">
    <property type="nucleotide sequence ID" value="XM_064807875.1"/>
</dbReference>
<dbReference type="Proteomes" id="UP001337655">
    <property type="component" value="Unassembled WGS sequence"/>
</dbReference>
<evidence type="ECO:0000313" key="6">
    <source>
        <dbReference type="Proteomes" id="UP001337655"/>
    </source>
</evidence>
<dbReference type="AlphaFoldDB" id="A0AAV9NVD5"/>
<dbReference type="PANTHER" id="PTHR10009">
    <property type="entry name" value="PROTEIN YELLOW-RELATED"/>
    <property type="match status" value="1"/>
</dbReference>
<feature type="chain" id="PRO_5043530169" description="Major royal jelly protein" evidence="4">
    <location>
        <begin position="23"/>
        <end position="379"/>
    </location>
</feature>
<dbReference type="InterPro" id="IPR017996">
    <property type="entry name" value="MRJP/yellow-related"/>
</dbReference>
<name>A0AAV9NVD5_9PEZI</name>
<evidence type="ECO:0000256" key="4">
    <source>
        <dbReference type="SAM" id="SignalP"/>
    </source>
</evidence>
<gene>
    <name evidence="5" type="ORF">LTR77_010658</name>
</gene>
<keyword evidence="6" id="KW-1185">Reference proteome</keyword>
<accession>A0AAV9NVD5</accession>
<reference evidence="5 6" key="1">
    <citation type="submission" date="2023-08" db="EMBL/GenBank/DDBJ databases">
        <title>Black Yeasts Isolated from many extreme environments.</title>
        <authorList>
            <person name="Coleine C."/>
            <person name="Stajich J.E."/>
            <person name="Selbmann L."/>
        </authorList>
    </citation>
    <scope>NUCLEOTIDE SEQUENCE [LARGE SCALE GENOMIC DNA]</scope>
    <source>
        <strain evidence="5 6">CCFEE 5935</strain>
    </source>
</reference>
<dbReference type="PANTHER" id="PTHR10009:SF18">
    <property type="entry name" value="PROTEIN YELLOW-LIKE PROTEIN"/>
    <property type="match status" value="1"/>
</dbReference>
<comment type="subcellular location">
    <subcellularLocation>
        <location evidence="1">Secreted</location>
    </subcellularLocation>
</comment>
<evidence type="ECO:0000256" key="2">
    <source>
        <dbReference type="ARBA" id="ARBA00009127"/>
    </source>
</evidence>
<dbReference type="InterPro" id="IPR011042">
    <property type="entry name" value="6-blade_b-propeller_TolB-like"/>
</dbReference>